<evidence type="ECO:0000313" key="6">
    <source>
        <dbReference type="EMBL" id="AXC43984.1"/>
    </source>
</evidence>
<keyword evidence="1" id="KW-0805">Transcription regulation</keyword>
<proteinExistence type="evidence at transcript level"/>
<dbReference type="Gene3D" id="2.170.150.80">
    <property type="entry name" value="NAC domain"/>
    <property type="match status" value="1"/>
</dbReference>
<dbReference type="GO" id="GO:0000976">
    <property type="term" value="F:transcription cis-regulatory region binding"/>
    <property type="evidence" value="ECO:0007669"/>
    <property type="project" value="TreeGrafter"/>
</dbReference>
<evidence type="ECO:0000256" key="1">
    <source>
        <dbReference type="ARBA" id="ARBA00023015"/>
    </source>
</evidence>
<keyword evidence="4" id="KW-0539">Nucleus</keyword>
<protein>
    <submittedName>
        <fullName evidence="6">NAC13 protein</fullName>
    </submittedName>
</protein>
<evidence type="ECO:0000256" key="4">
    <source>
        <dbReference type="ARBA" id="ARBA00023242"/>
    </source>
</evidence>
<reference evidence="6" key="1">
    <citation type="journal article" date="2018" name="Crop Sci.">
        <title>Isolation, expression analysis, and function evaluation of 12 stress-responsive genes of NAC transcription factors in sweetpotato.</title>
        <authorList>
            <person name="Meng X."/>
            <person name="Li G."/>
            <person name="Yu J."/>
            <person name="Cai J."/>
            <person name="Dong T."/>
            <person name="Sun J."/>
            <person name="Xu T."/>
            <person name="Li Z."/>
            <person name="Pan S."/>
            <person name="Ma D."/>
            <person name="Zhu M."/>
        </authorList>
    </citation>
    <scope>NUCLEOTIDE SEQUENCE</scope>
</reference>
<dbReference type="AlphaFoldDB" id="A0A2Z5HWB1"/>
<keyword evidence="3" id="KW-0804">Transcription</keyword>
<dbReference type="GO" id="GO:0003700">
    <property type="term" value="F:DNA-binding transcription factor activity"/>
    <property type="evidence" value="ECO:0007669"/>
    <property type="project" value="InterPro"/>
</dbReference>
<dbReference type="InterPro" id="IPR003441">
    <property type="entry name" value="NAC-dom"/>
</dbReference>
<dbReference type="GO" id="GO:0005634">
    <property type="term" value="C:nucleus"/>
    <property type="evidence" value="ECO:0007669"/>
    <property type="project" value="TreeGrafter"/>
</dbReference>
<dbReference type="PANTHER" id="PTHR31079">
    <property type="entry name" value="NAC DOMAIN-CONTAINING PROTEIN 73"/>
    <property type="match status" value="1"/>
</dbReference>
<dbReference type="PROSITE" id="PS51005">
    <property type="entry name" value="NAC"/>
    <property type="match status" value="1"/>
</dbReference>
<evidence type="ECO:0000256" key="2">
    <source>
        <dbReference type="ARBA" id="ARBA00023125"/>
    </source>
</evidence>
<organism evidence="6">
    <name type="scientific">Ipomoea batatas</name>
    <name type="common">Sweet potato</name>
    <name type="synonym">Convolvulus batatas</name>
    <dbReference type="NCBI Taxonomy" id="4120"/>
    <lineage>
        <taxon>Eukaryota</taxon>
        <taxon>Viridiplantae</taxon>
        <taxon>Streptophyta</taxon>
        <taxon>Embryophyta</taxon>
        <taxon>Tracheophyta</taxon>
        <taxon>Spermatophyta</taxon>
        <taxon>Magnoliopsida</taxon>
        <taxon>eudicotyledons</taxon>
        <taxon>Gunneridae</taxon>
        <taxon>Pentapetalae</taxon>
        <taxon>asterids</taxon>
        <taxon>lamiids</taxon>
        <taxon>Solanales</taxon>
        <taxon>Convolvulaceae</taxon>
        <taxon>Ipomoeeae</taxon>
        <taxon>Ipomoea</taxon>
    </lineage>
</organism>
<accession>A0A2Z5HWB1</accession>
<dbReference type="InterPro" id="IPR036093">
    <property type="entry name" value="NAC_dom_sf"/>
</dbReference>
<sequence>MTALYMGSSWLISSRGLAQKVRNASSPAENRIKDCGATRECPNCHHLIDNSDVSPEWPGFPAGVKFEPSDIELLEHLAAKCGEGNSEPHMFVDEFIPTLEGDEGICYTHPENLPGIKKDGSSVHFFYRTKKAYATGTRKRRKISNEKGLVIEHVRWHKTGKTKAVLENGVQKGCKKVMVLYRTTKKGEKPGKTNWVMHQYHLGIDEDEKEDGYVVSKIYYQQQKQTDNAVLLTGESDMYANQAIPMTPMIAIPNPPRAGETPSCDDYNAALSPAEEVEGGNKEQYVSLLSDFQVKCEEYTGGCLAGESQAVDATDIDDFLLCDEFVGSFDLDNLGSDHATSANFPGHINPMAQEANNTTSTNIADLVNLETEFSLQDLPFGSQDSISSWLDRI</sequence>
<dbReference type="FunFam" id="2.170.150.80:FF:000009">
    <property type="entry name" value="NAC domain-containing protein 8"/>
    <property type="match status" value="1"/>
</dbReference>
<dbReference type="SUPFAM" id="SSF101941">
    <property type="entry name" value="NAC domain"/>
    <property type="match status" value="1"/>
</dbReference>
<keyword evidence="2" id="KW-0238">DNA-binding</keyword>
<evidence type="ECO:0000259" key="5">
    <source>
        <dbReference type="PROSITE" id="PS51005"/>
    </source>
</evidence>
<dbReference type="InterPro" id="IPR044799">
    <property type="entry name" value="SOG1-like"/>
</dbReference>
<feature type="domain" description="NAC" evidence="5">
    <location>
        <begin position="60"/>
        <end position="221"/>
    </location>
</feature>
<evidence type="ECO:0000256" key="3">
    <source>
        <dbReference type="ARBA" id="ARBA00023163"/>
    </source>
</evidence>
<dbReference type="EMBL" id="MG657379">
    <property type="protein sequence ID" value="AXC43984.1"/>
    <property type="molecule type" value="mRNA"/>
</dbReference>
<dbReference type="PANTHER" id="PTHR31079:SF2">
    <property type="entry name" value="NAC DOMAIN CONTAINING PROTEIN 44-RELATED"/>
    <property type="match status" value="1"/>
</dbReference>
<dbReference type="Pfam" id="PF02365">
    <property type="entry name" value="NAM"/>
    <property type="match status" value="1"/>
</dbReference>
<name>A0A2Z5HWB1_IPOBA</name>